<evidence type="ECO:0000313" key="3">
    <source>
        <dbReference type="Proteomes" id="UP000183174"/>
    </source>
</evidence>
<gene>
    <name evidence="2" type="ORF">GA0061099_100811</name>
</gene>
<dbReference type="EMBL" id="FMAE01000008">
    <property type="protein sequence ID" value="SCB44941.1"/>
    <property type="molecule type" value="Genomic_DNA"/>
</dbReference>
<feature type="domain" description="Transglutaminase-like" evidence="1">
    <location>
        <begin position="186"/>
        <end position="251"/>
    </location>
</feature>
<dbReference type="SUPFAM" id="SSF54001">
    <property type="entry name" value="Cysteine proteinases"/>
    <property type="match status" value="1"/>
</dbReference>
<protein>
    <submittedName>
        <fullName evidence="2">Transglutaminase-like enzyme, putative cysteine protease</fullName>
    </submittedName>
</protein>
<dbReference type="InterPro" id="IPR013589">
    <property type="entry name" value="Bac_transglu_N"/>
</dbReference>
<evidence type="ECO:0000313" key="2">
    <source>
        <dbReference type="EMBL" id="SCB44941.1"/>
    </source>
</evidence>
<evidence type="ECO:0000259" key="1">
    <source>
        <dbReference type="SMART" id="SM00460"/>
    </source>
</evidence>
<dbReference type="PANTHER" id="PTHR33490:SF6">
    <property type="entry name" value="SLL1049 PROTEIN"/>
    <property type="match status" value="1"/>
</dbReference>
<dbReference type="Gene3D" id="3.10.620.30">
    <property type="match status" value="1"/>
</dbReference>
<dbReference type="SMART" id="SM00460">
    <property type="entry name" value="TGc"/>
    <property type="match status" value="1"/>
</dbReference>
<sequence length="309" mass="33408">MDARDKPGHDELLCDGSHALQQTTRSTMRLRIQHTTTYRYEPPATSVIQILRMTPGSHDGQYVAEWQIDVSTDTKLDMHEDAFGNVTHVLSCGPVGDIQIIAEGLIETHDTGGVLRGSDERFPPGMFLRVTDLTSVNPAMTAVARQLRSEAESDTLGFLHTLMTQVADHMTFDEDPTNSGTSAAEAFTLKRGVCQDYAHIFIACARAGGVPARFVSGHFLRADDTVHQDAGHAWAEAYVPDLGWVGFDPANSICATDAHVRLAIGLDYLGAAPVRGTRYGGGTETLTVAVKVEQAGRGGQSQSQSQRQS</sequence>
<dbReference type="Proteomes" id="UP000183174">
    <property type="component" value="Unassembled WGS sequence"/>
</dbReference>
<keyword evidence="2" id="KW-0645">Protease</keyword>
<dbReference type="AlphaFoldDB" id="A0A1C3WY89"/>
<dbReference type="InterPro" id="IPR038765">
    <property type="entry name" value="Papain-like_cys_pep_sf"/>
</dbReference>
<dbReference type="PANTHER" id="PTHR33490">
    <property type="entry name" value="BLR5614 PROTEIN-RELATED"/>
    <property type="match status" value="1"/>
</dbReference>
<organism evidence="2 3">
    <name type="scientific">Bradyrhizobium yuanmingense</name>
    <dbReference type="NCBI Taxonomy" id="108015"/>
    <lineage>
        <taxon>Bacteria</taxon>
        <taxon>Pseudomonadati</taxon>
        <taxon>Pseudomonadota</taxon>
        <taxon>Alphaproteobacteria</taxon>
        <taxon>Hyphomicrobiales</taxon>
        <taxon>Nitrobacteraceae</taxon>
        <taxon>Bradyrhizobium</taxon>
    </lineage>
</organism>
<dbReference type="Pfam" id="PF08379">
    <property type="entry name" value="Bact_transglu_N"/>
    <property type="match status" value="1"/>
</dbReference>
<proteinExistence type="predicted"/>
<dbReference type="GO" id="GO:0006508">
    <property type="term" value="P:proteolysis"/>
    <property type="evidence" value="ECO:0007669"/>
    <property type="project" value="UniProtKB-KW"/>
</dbReference>
<name>A0A1C3WY89_9BRAD</name>
<accession>A0A1C3WY89</accession>
<dbReference type="InterPro" id="IPR002931">
    <property type="entry name" value="Transglutaminase-like"/>
</dbReference>
<dbReference type="GO" id="GO:0008233">
    <property type="term" value="F:peptidase activity"/>
    <property type="evidence" value="ECO:0007669"/>
    <property type="project" value="UniProtKB-KW"/>
</dbReference>
<reference evidence="2 3" key="1">
    <citation type="submission" date="2016-08" db="EMBL/GenBank/DDBJ databases">
        <authorList>
            <person name="Seilhamer J.J."/>
        </authorList>
    </citation>
    <scope>NUCLEOTIDE SEQUENCE [LARGE SCALE GENOMIC DNA]</scope>
    <source>
        <strain evidence="2 3">CCBAU 10071</strain>
    </source>
</reference>
<dbReference type="Pfam" id="PF01841">
    <property type="entry name" value="Transglut_core"/>
    <property type="match status" value="1"/>
</dbReference>
<keyword evidence="2" id="KW-0378">Hydrolase</keyword>